<evidence type="ECO:0000313" key="3">
    <source>
        <dbReference type="Proteomes" id="UP001499988"/>
    </source>
</evidence>
<evidence type="ECO:0000259" key="1">
    <source>
        <dbReference type="PROSITE" id="PS51186"/>
    </source>
</evidence>
<dbReference type="SUPFAM" id="SSF55729">
    <property type="entry name" value="Acyl-CoA N-acyltransferases (Nat)"/>
    <property type="match status" value="1"/>
</dbReference>
<name>A0ABP9EDI3_9GAMM</name>
<protein>
    <submittedName>
        <fullName evidence="2">N-acetyltransferase</fullName>
    </submittedName>
</protein>
<feature type="domain" description="N-acetyltransferase" evidence="1">
    <location>
        <begin position="3"/>
        <end position="162"/>
    </location>
</feature>
<sequence>MNVELRLLRDEDWQQVMLLQAEVYGAAFTEPLTVLKDKQRLGPQSCWGMWLDERMVGYCLAHPWQASAPPPLGQMGLRETNVEWLMYLHDMAVGRAAQGQGLAASVLKALAEYARQEGYTRMALVAVQGASAYWQRQGFEQMMSQKSLKEYGDDACYMVKAL</sequence>
<dbReference type="PROSITE" id="PS51186">
    <property type="entry name" value="GNAT"/>
    <property type="match status" value="1"/>
</dbReference>
<evidence type="ECO:0000313" key="2">
    <source>
        <dbReference type="EMBL" id="GAA4873921.1"/>
    </source>
</evidence>
<dbReference type="InterPro" id="IPR016181">
    <property type="entry name" value="Acyl_CoA_acyltransferase"/>
</dbReference>
<organism evidence="2 3">
    <name type="scientific">Ferrimonas pelagia</name>
    <dbReference type="NCBI Taxonomy" id="1177826"/>
    <lineage>
        <taxon>Bacteria</taxon>
        <taxon>Pseudomonadati</taxon>
        <taxon>Pseudomonadota</taxon>
        <taxon>Gammaproteobacteria</taxon>
        <taxon>Alteromonadales</taxon>
        <taxon>Ferrimonadaceae</taxon>
        <taxon>Ferrimonas</taxon>
    </lineage>
</organism>
<gene>
    <name evidence="2" type="ORF">GCM10023333_03460</name>
</gene>
<comment type="caution">
    <text evidence="2">The sequence shown here is derived from an EMBL/GenBank/DDBJ whole genome shotgun (WGS) entry which is preliminary data.</text>
</comment>
<dbReference type="Gene3D" id="3.40.630.30">
    <property type="match status" value="1"/>
</dbReference>
<dbReference type="EMBL" id="BAABJZ010000006">
    <property type="protein sequence ID" value="GAA4873921.1"/>
    <property type="molecule type" value="Genomic_DNA"/>
</dbReference>
<dbReference type="Pfam" id="PF00583">
    <property type="entry name" value="Acetyltransf_1"/>
    <property type="match status" value="1"/>
</dbReference>
<dbReference type="RefSeq" id="WP_345332736.1">
    <property type="nucleotide sequence ID" value="NZ_BAABJZ010000006.1"/>
</dbReference>
<dbReference type="CDD" id="cd04301">
    <property type="entry name" value="NAT_SF"/>
    <property type="match status" value="1"/>
</dbReference>
<accession>A0ABP9EDI3</accession>
<reference evidence="3" key="1">
    <citation type="journal article" date="2019" name="Int. J. Syst. Evol. Microbiol.">
        <title>The Global Catalogue of Microorganisms (GCM) 10K type strain sequencing project: providing services to taxonomists for standard genome sequencing and annotation.</title>
        <authorList>
            <consortium name="The Broad Institute Genomics Platform"/>
            <consortium name="The Broad Institute Genome Sequencing Center for Infectious Disease"/>
            <person name="Wu L."/>
            <person name="Ma J."/>
        </authorList>
    </citation>
    <scope>NUCLEOTIDE SEQUENCE [LARGE SCALE GENOMIC DNA]</scope>
    <source>
        <strain evidence="3">JCM 18401</strain>
    </source>
</reference>
<keyword evidence="3" id="KW-1185">Reference proteome</keyword>
<proteinExistence type="predicted"/>
<dbReference type="Proteomes" id="UP001499988">
    <property type="component" value="Unassembled WGS sequence"/>
</dbReference>
<dbReference type="InterPro" id="IPR000182">
    <property type="entry name" value="GNAT_dom"/>
</dbReference>